<evidence type="ECO:0000313" key="5">
    <source>
        <dbReference type="EMBL" id="WZN62952.1"/>
    </source>
</evidence>
<evidence type="ECO:0000313" key="6">
    <source>
        <dbReference type="Proteomes" id="UP001472866"/>
    </source>
</evidence>
<evidence type="ECO:0000256" key="3">
    <source>
        <dbReference type="ARBA" id="ARBA00022801"/>
    </source>
</evidence>
<proteinExistence type="inferred from homology"/>
<gene>
    <name evidence="5" type="ORF">HKI87_06g44970</name>
</gene>
<dbReference type="PROSITE" id="PS50106">
    <property type="entry name" value="PDZ"/>
    <property type="match status" value="1"/>
</dbReference>
<keyword evidence="2 5" id="KW-0645">Protease</keyword>
<dbReference type="Pfam" id="PF17820">
    <property type="entry name" value="PDZ_6"/>
    <property type="match status" value="1"/>
</dbReference>
<dbReference type="InterPro" id="IPR001478">
    <property type="entry name" value="PDZ"/>
</dbReference>
<keyword evidence="3" id="KW-0378">Hydrolase</keyword>
<dbReference type="GO" id="GO:0004252">
    <property type="term" value="F:serine-type endopeptidase activity"/>
    <property type="evidence" value="ECO:0007669"/>
    <property type="project" value="InterPro"/>
</dbReference>
<dbReference type="InterPro" id="IPR041489">
    <property type="entry name" value="PDZ_6"/>
</dbReference>
<dbReference type="InterPro" id="IPR009003">
    <property type="entry name" value="Peptidase_S1_PA"/>
</dbReference>
<dbReference type="PANTHER" id="PTHR22939:SF125">
    <property type="entry name" value="PROTEASE DO-LIKE 14-RELATED"/>
    <property type="match status" value="1"/>
</dbReference>
<dbReference type="AlphaFoldDB" id="A0AAX4P9P7"/>
<dbReference type="PRINTS" id="PR00834">
    <property type="entry name" value="PROTEASES2C"/>
</dbReference>
<dbReference type="SUPFAM" id="SSF50494">
    <property type="entry name" value="Trypsin-like serine proteases"/>
    <property type="match status" value="1"/>
</dbReference>
<dbReference type="Gene3D" id="2.30.42.10">
    <property type="match status" value="1"/>
</dbReference>
<sequence length="388" mass="41693">MLRQLVRRAAREGGRRWYASGGTPPPAEQGRSFGREGLSWRDALLLSTGLLGTSAHIHSETQAPFDEHFIARPAAIVSPAVVNITTSSAVGRAAMGGGSGFVIDGEEGLILTNAHVVRREQRGGRGGGRGDARLKVTLQDGRSFKGTVLNSDRLSDLAIVKLEGCDERIPQAKFGDSTKVRQGEWVVALGSPLLLQNTVTAGIVSCVERKRTELGIPGSRTDYIQTDAAINVGNSGGPLVNLRGEVIGINTIKAAAADSIAFAIPVETAKFVVSQIRRHGRVVRPYIGIKMLDLTEETARMMRDRDRSFPKDLHEGVYVPQVTPGSPAEAAGFRPGDVIVSFGGEEVRRGSEIIQLLGTDVGRRHQAVVVREHGRRVALYVESEENVS</sequence>
<evidence type="ECO:0000256" key="2">
    <source>
        <dbReference type="ARBA" id="ARBA00022670"/>
    </source>
</evidence>
<dbReference type="Pfam" id="PF13365">
    <property type="entry name" value="Trypsin_2"/>
    <property type="match status" value="1"/>
</dbReference>
<dbReference type="Proteomes" id="UP001472866">
    <property type="component" value="Chromosome 06"/>
</dbReference>
<dbReference type="GO" id="GO:0006508">
    <property type="term" value="P:proteolysis"/>
    <property type="evidence" value="ECO:0007669"/>
    <property type="project" value="UniProtKB-KW"/>
</dbReference>
<protein>
    <submittedName>
        <fullName evidence="5">Protease Do-like</fullName>
    </submittedName>
</protein>
<feature type="domain" description="PDZ" evidence="4">
    <location>
        <begin position="316"/>
        <end position="385"/>
    </location>
</feature>
<dbReference type="SUPFAM" id="SSF50156">
    <property type="entry name" value="PDZ domain-like"/>
    <property type="match status" value="1"/>
</dbReference>
<organism evidence="5 6">
    <name type="scientific">Chloropicon roscoffensis</name>
    <dbReference type="NCBI Taxonomy" id="1461544"/>
    <lineage>
        <taxon>Eukaryota</taxon>
        <taxon>Viridiplantae</taxon>
        <taxon>Chlorophyta</taxon>
        <taxon>Chloropicophyceae</taxon>
        <taxon>Chloropicales</taxon>
        <taxon>Chloropicaceae</taxon>
        <taxon>Chloropicon</taxon>
    </lineage>
</organism>
<name>A0AAX4P9P7_9CHLO</name>
<keyword evidence="6" id="KW-1185">Reference proteome</keyword>
<dbReference type="EMBL" id="CP151506">
    <property type="protein sequence ID" value="WZN62952.1"/>
    <property type="molecule type" value="Genomic_DNA"/>
</dbReference>
<evidence type="ECO:0000259" key="4">
    <source>
        <dbReference type="PROSITE" id="PS50106"/>
    </source>
</evidence>
<dbReference type="SMART" id="SM00228">
    <property type="entry name" value="PDZ"/>
    <property type="match status" value="1"/>
</dbReference>
<dbReference type="Gene3D" id="2.40.10.120">
    <property type="match status" value="1"/>
</dbReference>
<accession>A0AAX4P9P7</accession>
<reference evidence="5 6" key="1">
    <citation type="submission" date="2024-03" db="EMBL/GenBank/DDBJ databases">
        <title>Complete genome sequence of the green alga Chloropicon roscoffensis RCC1871.</title>
        <authorList>
            <person name="Lemieux C."/>
            <person name="Pombert J.-F."/>
            <person name="Otis C."/>
            <person name="Turmel M."/>
        </authorList>
    </citation>
    <scope>NUCLEOTIDE SEQUENCE [LARGE SCALE GENOMIC DNA]</scope>
    <source>
        <strain evidence="5 6">RCC1871</strain>
    </source>
</reference>
<dbReference type="InterPro" id="IPR001940">
    <property type="entry name" value="Peptidase_S1C"/>
</dbReference>
<dbReference type="InterPro" id="IPR036034">
    <property type="entry name" value="PDZ_sf"/>
</dbReference>
<comment type="similarity">
    <text evidence="1">Belongs to the peptidase S1C family.</text>
</comment>
<dbReference type="PANTHER" id="PTHR22939">
    <property type="entry name" value="SERINE PROTEASE FAMILY S1C HTRA-RELATED"/>
    <property type="match status" value="1"/>
</dbReference>
<evidence type="ECO:0000256" key="1">
    <source>
        <dbReference type="ARBA" id="ARBA00010541"/>
    </source>
</evidence>